<dbReference type="Gene3D" id="1.20.1740.10">
    <property type="entry name" value="Amino acid/polyamine transporter I"/>
    <property type="match status" value="1"/>
</dbReference>
<keyword evidence="12" id="KW-0809">Transit peptide</keyword>
<keyword evidence="14 17" id="KW-0560">Oxidoreductase</keyword>
<evidence type="ECO:0000256" key="18">
    <source>
        <dbReference type="SAM" id="MobiDB-lite"/>
    </source>
</evidence>
<feature type="transmembrane region" description="Helical" evidence="19">
    <location>
        <begin position="1171"/>
        <end position="1194"/>
    </location>
</feature>
<evidence type="ECO:0000256" key="13">
    <source>
        <dbReference type="ARBA" id="ARBA00022989"/>
    </source>
</evidence>
<dbReference type="Proteomes" id="UP001172681">
    <property type="component" value="Unassembled WGS sequence"/>
</dbReference>
<reference evidence="23" key="1">
    <citation type="submission" date="2022-10" db="EMBL/GenBank/DDBJ databases">
        <title>Culturing micro-colonial fungi from biological soil crusts in the Mojave desert and describing Neophaeococcomyces mojavensis, and introducing the new genera and species Taxawa tesnikishii.</title>
        <authorList>
            <person name="Kurbessoian T."/>
            <person name="Stajich J.E."/>
        </authorList>
    </citation>
    <scope>NUCLEOTIDE SEQUENCE</scope>
    <source>
        <strain evidence="23">TK_35</strain>
    </source>
</reference>
<evidence type="ECO:0000256" key="15">
    <source>
        <dbReference type="ARBA" id="ARBA00023128"/>
    </source>
</evidence>
<dbReference type="PANTHER" id="PTHR11985:SF15">
    <property type="entry name" value="GLYCEROL-3-PHOSPHATE DEHYDROGENASE, MITOCHONDRIAL"/>
    <property type="match status" value="1"/>
</dbReference>
<keyword evidence="11" id="KW-0106">Calcium</keyword>
<keyword evidence="10" id="KW-0274">FAD</keyword>
<feature type="transmembrane region" description="Helical" evidence="19">
    <location>
        <begin position="15"/>
        <end position="34"/>
    </location>
</feature>
<comment type="subcellular location">
    <subcellularLocation>
        <location evidence="3">Membrane</location>
    </subcellularLocation>
    <subcellularLocation>
        <location evidence="2">Mitochondrion</location>
    </subcellularLocation>
</comment>
<feature type="domain" description="Amino acid transporter transmembrane" evidence="21">
    <location>
        <begin position="821"/>
        <end position="1220"/>
    </location>
</feature>
<evidence type="ECO:0000256" key="12">
    <source>
        <dbReference type="ARBA" id="ARBA00022946"/>
    </source>
</evidence>
<keyword evidence="8" id="KW-0479">Metal-binding</keyword>
<dbReference type="SUPFAM" id="SSF51905">
    <property type="entry name" value="FAD/NAD(P)-binding domain"/>
    <property type="match status" value="1"/>
</dbReference>
<protein>
    <recommendedName>
        <fullName evidence="5 17">Glycerol-3-phosphate dehydrogenase</fullName>
        <ecNumber evidence="5 17">1.1.5.3</ecNumber>
    </recommendedName>
</protein>
<evidence type="ECO:0000256" key="14">
    <source>
        <dbReference type="ARBA" id="ARBA00023002"/>
    </source>
</evidence>
<feature type="domain" description="Alpha-glycerophosphate oxidase C-terminal" evidence="22">
    <location>
        <begin position="542"/>
        <end position="669"/>
    </location>
</feature>
<feature type="transmembrane region" description="Helical" evidence="19">
    <location>
        <begin position="1005"/>
        <end position="1026"/>
    </location>
</feature>
<keyword evidence="6 17" id="KW-0285">Flavoprotein</keyword>
<feature type="region of interest" description="Disordered" evidence="18">
    <location>
        <begin position="772"/>
        <end position="809"/>
    </location>
</feature>
<dbReference type="EMBL" id="JAPDRN010000087">
    <property type="protein sequence ID" value="KAJ9625415.1"/>
    <property type="molecule type" value="Genomic_DNA"/>
</dbReference>
<name>A0AA38XXI8_9EURO</name>
<evidence type="ECO:0000259" key="21">
    <source>
        <dbReference type="Pfam" id="PF01490"/>
    </source>
</evidence>
<feature type="transmembrane region" description="Helical" evidence="19">
    <location>
        <begin position="848"/>
        <end position="871"/>
    </location>
</feature>
<dbReference type="InterPro" id="IPR031656">
    <property type="entry name" value="DAO_C"/>
</dbReference>
<feature type="domain" description="FAD dependent oxidoreductase" evidence="20">
    <location>
        <begin position="126"/>
        <end position="499"/>
    </location>
</feature>
<evidence type="ECO:0000256" key="4">
    <source>
        <dbReference type="ARBA" id="ARBA00007330"/>
    </source>
</evidence>
<evidence type="ECO:0000256" key="5">
    <source>
        <dbReference type="ARBA" id="ARBA00013029"/>
    </source>
</evidence>
<evidence type="ECO:0000313" key="23">
    <source>
        <dbReference type="EMBL" id="KAJ9625415.1"/>
    </source>
</evidence>
<dbReference type="PROSITE" id="PS00978">
    <property type="entry name" value="FAD_G3PDH_2"/>
    <property type="match status" value="1"/>
</dbReference>
<keyword evidence="24" id="KW-1185">Reference proteome</keyword>
<evidence type="ECO:0000256" key="1">
    <source>
        <dbReference type="ARBA" id="ARBA00001974"/>
    </source>
</evidence>
<evidence type="ECO:0000256" key="8">
    <source>
        <dbReference type="ARBA" id="ARBA00022723"/>
    </source>
</evidence>
<comment type="cofactor">
    <cofactor evidence="1 17">
        <name>FAD</name>
        <dbReference type="ChEBI" id="CHEBI:57692"/>
    </cofactor>
</comment>
<accession>A0AA38XXI8</accession>
<dbReference type="Gene3D" id="3.50.50.60">
    <property type="entry name" value="FAD/NAD(P)-binding domain"/>
    <property type="match status" value="1"/>
</dbReference>
<dbReference type="GO" id="GO:0005739">
    <property type="term" value="C:mitochondrion"/>
    <property type="evidence" value="ECO:0007669"/>
    <property type="project" value="UniProtKB-SubCell"/>
</dbReference>
<evidence type="ECO:0000256" key="9">
    <source>
        <dbReference type="ARBA" id="ARBA00022737"/>
    </source>
</evidence>
<comment type="similarity">
    <text evidence="4 17">Belongs to the FAD-dependent glycerol-3-phosphate dehydrogenase family.</text>
</comment>
<evidence type="ECO:0000313" key="24">
    <source>
        <dbReference type="Proteomes" id="UP001172681"/>
    </source>
</evidence>
<evidence type="ECO:0000259" key="22">
    <source>
        <dbReference type="Pfam" id="PF16901"/>
    </source>
</evidence>
<dbReference type="PROSITE" id="PS00977">
    <property type="entry name" value="FAD_G3PDH_1"/>
    <property type="match status" value="1"/>
</dbReference>
<evidence type="ECO:0000256" key="19">
    <source>
        <dbReference type="SAM" id="Phobius"/>
    </source>
</evidence>
<evidence type="ECO:0000256" key="2">
    <source>
        <dbReference type="ARBA" id="ARBA00004173"/>
    </source>
</evidence>
<feature type="transmembrane region" description="Helical" evidence="19">
    <location>
        <begin position="1038"/>
        <end position="1061"/>
    </location>
</feature>
<dbReference type="InterPro" id="IPR036188">
    <property type="entry name" value="FAD/NAD-bd_sf"/>
</dbReference>
<evidence type="ECO:0000256" key="6">
    <source>
        <dbReference type="ARBA" id="ARBA00022630"/>
    </source>
</evidence>
<gene>
    <name evidence="23" type="primary">GUT2_2</name>
    <name evidence="23" type="ORF">H2204_010388</name>
</gene>
<dbReference type="FunFam" id="3.30.9.10:FF:000001">
    <property type="entry name" value="Glycerol-3-phosphate dehydrogenase"/>
    <property type="match status" value="1"/>
</dbReference>
<sequence>MASSTRSSRRFLKPLVYSAAALAGVGVAVIYVSYRPINVPGSQGAVVPVLRTKDGKIIPPKFPLIKSRAEQIADLRKSGGLVGASSETQITQQIRNSFDRLRGVTSTTGDKDAQLAADQDAGEPYDLLVIGGGATGSGIALDAATRGLKVALVERDDFAAGTSSKSTKLVHGGVRYLEKAVWELDYNQYALVKEALRERKYFLDTAPHLSTWLPIMIPLQKWWQAPYFWAGTKFYDFLAGSEGIETSYFLTKSKALDAFPMLKKENLVGALVYYDGAHNDSRMNVSIAATAALYGATVVNHLEVTQLTKDANGRLTGAVARDIIDLKNGGRGAPITIRAKGVINATGPFCDSIRKMDDEKAQEIVAPSSGVHVVLPGYYSPQKNSMGLIDPSTSDGRVIFFLPWQGNTIAGTTDAPCNITQQPVAGEDEIGWILNEIRGYLSPDINVRRGDVLAAWSGIRPLVKDPKAKNTESLVRNHLVTVSESGLLTCAGGKWTTYRQMAEDAVDEAVKQFSLQTRPVQTPRRISGSERVNDAAPLDGSCQTHQVRLVGAHGYSKTLFINLVQHFGIETEVAKHLAEAYGDRAWTVAALSSPTDERFPVRGKRISPLYPFVDGEVRYAVRHEFAQRAVDVIARRTRLAFLNAQAALEALPTVIDLMADELKWDSKRKEAEWKDSVAFLASMGLPKSKLGVSRRDVETGRAGFADDWERKLYSRYGSVLSSSCIKSTYMANPNPMSSASWRVGLMRQSIASYFRNKKEQEKSDDTIVEAAPRNESNASSSNHGVLGGESPGDELEKNGSTEDDPMASHGLKDGVEYKSMAWWQAGMVMVAETISLGILALPNAMSKVGIIPGLILLLCLGAMASYSGYVIGQFKQRFRHIHSMACAGEVLFGKWGGEILGWGQFLFYVFIMGSHILTFSIMMNAITGHGACTILWMVVGTLLSLLCTLPRTLKNLSYYSVASFLSIVGAVMITMIGVSITKPGFVNGQMSVRLWPQPGLSFQDGFQAVNTMVFAYAGHVAFFTFISELKNPNDFPKALAFLQVSDITMYIVTAVVVYIYAGENVKSPALDSASTVVKKVAYGIAIPTIVIAGVVNGHVGVKYVYVRMLQNKRDDLMHQPLRRINKDSNKKEFTRLGIRSYGTWVLICTLSWVAAWLIAEVVPVFNDLVGLTSALFASWFTFGLSGMFWMRLNLVQDQNGKLQMVPFKLWTWKMTLLLLINSLNILVAAILCFVGIYASISSMIHNGATKKPFTCAA</sequence>
<dbReference type="Gene3D" id="3.30.9.10">
    <property type="entry name" value="D-Amino Acid Oxidase, subunit A, domain 2"/>
    <property type="match status" value="1"/>
</dbReference>
<dbReference type="Pfam" id="PF01266">
    <property type="entry name" value="DAO"/>
    <property type="match status" value="1"/>
</dbReference>
<evidence type="ECO:0000256" key="3">
    <source>
        <dbReference type="ARBA" id="ARBA00004370"/>
    </source>
</evidence>
<dbReference type="GO" id="GO:0016020">
    <property type="term" value="C:membrane"/>
    <property type="evidence" value="ECO:0007669"/>
    <property type="project" value="UniProtKB-SubCell"/>
</dbReference>
<dbReference type="InterPro" id="IPR038299">
    <property type="entry name" value="DAO_C_sf"/>
</dbReference>
<dbReference type="Pfam" id="PF16901">
    <property type="entry name" value="DAO_C"/>
    <property type="match status" value="1"/>
</dbReference>
<feature type="transmembrane region" description="Helical" evidence="19">
    <location>
        <begin position="1141"/>
        <end position="1159"/>
    </location>
</feature>
<dbReference type="GO" id="GO:0046872">
    <property type="term" value="F:metal ion binding"/>
    <property type="evidence" value="ECO:0007669"/>
    <property type="project" value="UniProtKB-KW"/>
</dbReference>
<keyword evidence="16 19" id="KW-0472">Membrane</keyword>
<evidence type="ECO:0000256" key="11">
    <source>
        <dbReference type="ARBA" id="ARBA00022837"/>
    </source>
</evidence>
<comment type="catalytic activity">
    <reaction evidence="17">
        <text>a quinone + sn-glycerol 3-phosphate = dihydroxyacetone phosphate + a quinol</text>
        <dbReference type="Rhea" id="RHEA:18977"/>
        <dbReference type="ChEBI" id="CHEBI:24646"/>
        <dbReference type="ChEBI" id="CHEBI:57597"/>
        <dbReference type="ChEBI" id="CHEBI:57642"/>
        <dbReference type="ChEBI" id="CHEBI:132124"/>
        <dbReference type="EC" id="1.1.5.3"/>
    </reaction>
</comment>
<dbReference type="EC" id="1.1.5.3" evidence="5 17"/>
<feature type="transmembrane region" description="Helical" evidence="19">
    <location>
        <begin position="928"/>
        <end position="949"/>
    </location>
</feature>
<dbReference type="PANTHER" id="PTHR11985">
    <property type="entry name" value="GLYCEROL-3-PHOSPHATE DEHYDROGENASE"/>
    <property type="match status" value="1"/>
</dbReference>
<dbReference type="GO" id="GO:0006072">
    <property type="term" value="P:glycerol-3-phosphate metabolic process"/>
    <property type="evidence" value="ECO:0007669"/>
    <property type="project" value="UniProtKB-UniRule"/>
</dbReference>
<feature type="compositionally biased region" description="Polar residues" evidence="18">
    <location>
        <begin position="774"/>
        <end position="783"/>
    </location>
</feature>
<evidence type="ECO:0000256" key="7">
    <source>
        <dbReference type="ARBA" id="ARBA00022692"/>
    </source>
</evidence>
<keyword evidence="13 19" id="KW-1133">Transmembrane helix</keyword>
<dbReference type="SUPFAM" id="SSF54373">
    <property type="entry name" value="FAD-linked reductases, C-terminal domain"/>
    <property type="match status" value="1"/>
</dbReference>
<keyword evidence="9" id="KW-0677">Repeat</keyword>
<comment type="caution">
    <text evidence="23">The sequence shown here is derived from an EMBL/GenBank/DDBJ whole genome shotgun (WGS) entry which is preliminary data.</text>
</comment>
<dbReference type="InterPro" id="IPR006076">
    <property type="entry name" value="FAD-dep_OxRdtase"/>
</dbReference>
<feature type="transmembrane region" description="Helical" evidence="19">
    <location>
        <begin position="1215"/>
        <end position="1240"/>
    </location>
</feature>
<feature type="transmembrane region" description="Helical" evidence="19">
    <location>
        <begin position="961"/>
        <end position="985"/>
    </location>
</feature>
<dbReference type="InterPro" id="IPR000447">
    <property type="entry name" value="G3P_DH_FAD-dep"/>
</dbReference>
<dbReference type="PRINTS" id="PR01001">
    <property type="entry name" value="FADG3PDH"/>
</dbReference>
<dbReference type="Gene3D" id="1.10.8.870">
    <property type="entry name" value="Alpha-glycerophosphate oxidase, cap domain"/>
    <property type="match status" value="1"/>
</dbReference>
<keyword evidence="15" id="KW-0496">Mitochondrion</keyword>
<dbReference type="AlphaFoldDB" id="A0AA38XXI8"/>
<proteinExistence type="inferred from homology"/>
<dbReference type="FunFam" id="1.20.1740.10:FF:000039">
    <property type="entry name" value="Neutral amino acid transporter (Eurofung)"/>
    <property type="match status" value="1"/>
</dbReference>
<evidence type="ECO:0000259" key="20">
    <source>
        <dbReference type="Pfam" id="PF01266"/>
    </source>
</evidence>
<dbReference type="FunFam" id="1.10.8.870:FF:000001">
    <property type="entry name" value="Glycerol-3-phosphate dehydrogenase"/>
    <property type="match status" value="1"/>
</dbReference>
<dbReference type="InterPro" id="IPR013057">
    <property type="entry name" value="AA_transpt_TM"/>
</dbReference>
<evidence type="ECO:0000256" key="10">
    <source>
        <dbReference type="ARBA" id="ARBA00022827"/>
    </source>
</evidence>
<feature type="transmembrane region" description="Helical" evidence="19">
    <location>
        <begin position="1081"/>
        <end position="1105"/>
    </location>
</feature>
<evidence type="ECO:0000256" key="17">
    <source>
        <dbReference type="RuleBase" id="RU361217"/>
    </source>
</evidence>
<evidence type="ECO:0000256" key="16">
    <source>
        <dbReference type="ARBA" id="ARBA00023136"/>
    </source>
</evidence>
<dbReference type="Pfam" id="PF01490">
    <property type="entry name" value="Aa_trans"/>
    <property type="match status" value="1"/>
</dbReference>
<dbReference type="GO" id="GO:0004368">
    <property type="term" value="F:glycerol-3-phosphate dehydrogenase (quinone) activity"/>
    <property type="evidence" value="ECO:0007669"/>
    <property type="project" value="UniProtKB-EC"/>
</dbReference>
<keyword evidence="7 19" id="KW-0812">Transmembrane</keyword>
<organism evidence="23 24">
    <name type="scientific">Knufia peltigerae</name>
    <dbReference type="NCBI Taxonomy" id="1002370"/>
    <lineage>
        <taxon>Eukaryota</taxon>
        <taxon>Fungi</taxon>
        <taxon>Dikarya</taxon>
        <taxon>Ascomycota</taxon>
        <taxon>Pezizomycotina</taxon>
        <taxon>Eurotiomycetes</taxon>
        <taxon>Chaetothyriomycetidae</taxon>
        <taxon>Chaetothyriales</taxon>
        <taxon>Trichomeriaceae</taxon>
        <taxon>Knufia</taxon>
    </lineage>
</organism>